<keyword evidence="6" id="KW-0378">Hydrolase</keyword>
<protein>
    <submittedName>
        <fullName evidence="6">Haloacid dehalogenase</fullName>
        <ecNumber evidence="6">3.1.3.-</ecNumber>
    </submittedName>
</protein>
<dbReference type="EC" id="3.1.3.-" evidence="6"/>
<evidence type="ECO:0000256" key="3">
    <source>
        <dbReference type="ARBA" id="ARBA00022723"/>
    </source>
</evidence>
<evidence type="ECO:0000313" key="7">
    <source>
        <dbReference type="Proteomes" id="UP000394068"/>
    </source>
</evidence>
<accession>A0A4U9XKJ8</accession>
<evidence type="ECO:0000256" key="4">
    <source>
        <dbReference type="ARBA" id="ARBA00022842"/>
    </source>
</evidence>
<keyword evidence="4" id="KW-0460">Magnesium</keyword>
<dbReference type="InterPro" id="IPR006439">
    <property type="entry name" value="HAD-SF_hydro_IA"/>
</dbReference>
<dbReference type="InterPro" id="IPR051600">
    <property type="entry name" value="Beta-PGM-like"/>
</dbReference>
<comment type="cofactor">
    <cofactor evidence="1">
        <name>Mg(2+)</name>
        <dbReference type="ChEBI" id="CHEBI:18420"/>
    </cofactor>
</comment>
<comment type="similarity">
    <text evidence="2">Belongs to the HAD-like hydrolase superfamily. CbbY/CbbZ/Gph/YieH family.</text>
</comment>
<evidence type="ECO:0000256" key="2">
    <source>
        <dbReference type="ARBA" id="ARBA00006171"/>
    </source>
</evidence>
<keyword evidence="3" id="KW-0479">Metal-binding</keyword>
<dbReference type="Gene3D" id="3.40.50.1000">
    <property type="entry name" value="HAD superfamily/HAD-like"/>
    <property type="match status" value="1"/>
</dbReference>
<dbReference type="Gene3D" id="1.10.150.240">
    <property type="entry name" value="Putative phosphatase, domain 2"/>
    <property type="match status" value="1"/>
</dbReference>
<dbReference type="AlphaFoldDB" id="A0A4U9XKJ8"/>
<dbReference type="InterPro" id="IPR023214">
    <property type="entry name" value="HAD_sf"/>
</dbReference>
<dbReference type="SFLD" id="SFLDG01135">
    <property type="entry name" value="C1.5.6:_HAD__Beta-PGM__Phospha"/>
    <property type="match status" value="1"/>
</dbReference>
<dbReference type="Pfam" id="PF13419">
    <property type="entry name" value="HAD_2"/>
    <property type="match status" value="1"/>
</dbReference>
<dbReference type="SFLD" id="SFLDG01129">
    <property type="entry name" value="C1.5:_HAD__Beta-PGM__Phosphata"/>
    <property type="match status" value="1"/>
</dbReference>
<dbReference type="PANTHER" id="PTHR46193">
    <property type="entry name" value="6-PHOSPHOGLUCONATE PHOSPHATASE"/>
    <property type="match status" value="1"/>
</dbReference>
<dbReference type="InterPro" id="IPR023198">
    <property type="entry name" value="PGP-like_dom2"/>
</dbReference>
<evidence type="ECO:0000313" key="6">
    <source>
        <dbReference type="EMBL" id="VTS12801.1"/>
    </source>
</evidence>
<dbReference type="PANTHER" id="PTHR46193:SF18">
    <property type="entry name" value="HEXITOL PHOSPHATASE B"/>
    <property type="match status" value="1"/>
</dbReference>
<gene>
    <name evidence="6" type="ORF">NCTC5386_00635</name>
</gene>
<dbReference type="NCBIfam" id="TIGR01509">
    <property type="entry name" value="HAD-SF-IA-v3"/>
    <property type="match status" value="1"/>
</dbReference>
<dbReference type="EMBL" id="CABEHT010000001">
    <property type="protein sequence ID" value="VTS12801.1"/>
    <property type="molecule type" value="Genomic_DNA"/>
</dbReference>
<dbReference type="GO" id="GO:0016787">
    <property type="term" value="F:hydrolase activity"/>
    <property type="evidence" value="ECO:0007669"/>
    <property type="project" value="UniProtKB-KW"/>
</dbReference>
<dbReference type="GO" id="GO:0046872">
    <property type="term" value="F:metal ion binding"/>
    <property type="evidence" value="ECO:0007669"/>
    <property type="project" value="UniProtKB-KW"/>
</dbReference>
<reference evidence="6 7" key="1">
    <citation type="submission" date="2019-05" db="EMBL/GenBank/DDBJ databases">
        <authorList>
            <consortium name="Pathogen Informatics"/>
        </authorList>
    </citation>
    <scope>NUCLEOTIDE SEQUENCE [LARGE SCALE GENOMIC DNA]</scope>
    <source>
        <strain evidence="6 7">NCTC5386</strain>
    </source>
</reference>
<dbReference type="RefSeq" id="WP_077322107.1">
    <property type="nucleotide sequence ID" value="NZ_CABEHT010000001.1"/>
</dbReference>
<proteinExistence type="inferred from homology"/>
<sequence length="213" mass="24035">MGKWVIFDMDGVIVDSEYVFLSSKTNMLLDRGIDTNETYQYQFMGTTFNDMWRVMKEECQLSDSVEELIAEMNDRREEIIARDGIRAIKGIKELLNYLVDLGYQLAVASSSPKADIDHNLLELGLSQYFAVTVSGEEVAHSKPAPDVFLKAAELLGATPEETFVFEDTKNGSLAAKAAGMICLGFVNPDYPKQDMTACDYVFEKFEDSYCFFR</sequence>
<organism evidence="6 7">
    <name type="scientific">Streptococcus pseudoporcinus</name>
    <dbReference type="NCBI Taxonomy" id="361101"/>
    <lineage>
        <taxon>Bacteria</taxon>
        <taxon>Bacillati</taxon>
        <taxon>Bacillota</taxon>
        <taxon>Bacilli</taxon>
        <taxon>Lactobacillales</taxon>
        <taxon>Streptococcaceae</taxon>
        <taxon>Streptococcus</taxon>
    </lineage>
</organism>
<evidence type="ECO:0000256" key="5">
    <source>
        <dbReference type="ARBA" id="ARBA00023277"/>
    </source>
</evidence>
<evidence type="ECO:0000256" key="1">
    <source>
        <dbReference type="ARBA" id="ARBA00001946"/>
    </source>
</evidence>
<dbReference type="InterPro" id="IPR036412">
    <property type="entry name" value="HAD-like_sf"/>
</dbReference>
<dbReference type="SUPFAM" id="SSF56784">
    <property type="entry name" value="HAD-like"/>
    <property type="match status" value="1"/>
</dbReference>
<dbReference type="Proteomes" id="UP000394068">
    <property type="component" value="Unassembled WGS sequence"/>
</dbReference>
<dbReference type="SFLD" id="SFLDS00003">
    <property type="entry name" value="Haloacid_Dehalogenase"/>
    <property type="match status" value="1"/>
</dbReference>
<keyword evidence="5" id="KW-0119">Carbohydrate metabolism</keyword>
<name>A0A4U9XKJ8_9STRE</name>
<dbReference type="InterPro" id="IPR041492">
    <property type="entry name" value="HAD_2"/>
</dbReference>